<evidence type="ECO:0000256" key="15">
    <source>
        <dbReference type="NCBIfam" id="TIGR00560"/>
    </source>
</evidence>
<proteinExistence type="inferred from homology"/>
<comment type="similarity">
    <text evidence="3 16">Belongs to the CDP-alcohol phosphatidyltransferase class-I family.</text>
</comment>
<organism evidence="18 19">
    <name type="scientific">Pseudodesulfovibrio aespoeensis (strain ATCC 700646 / DSM 10631 / Aspo-2)</name>
    <name type="common">Desulfovibrio aespoeensis</name>
    <dbReference type="NCBI Taxonomy" id="643562"/>
    <lineage>
        <taxon>Bacteria</taxon>
        <taxon>Pseudomonadati</taxon>
        <taxon>Thermodesulfobacteriota</taxon>
        <taxon>Desulfovibrionia</taxon>
        <taxon>Desulfovibrionales</taxon>
        <taxon>Desulfovibrionaceae</taxon>
    </lineage>
</organism>
<feature type="transmembrane region" description="Helical" evidence="17">
    <location>
        <begin position="166"/>
        <end position="185"/>
    </location>
</feature>
<name>E6VZ67_PSEA9</name>
<keyword evidence="6" id="KW-0444">Lipid biosynthesis</keyword>
<evidence type="ECO:0000256" key="1">
    <source>
        <dbReference type="ARBA" id="ARBA00004141"/>
    </source>
</evidence>
<comment type="catalytic activity">
    <reaction evidence="14">
        <text>a CDP-1,2-diacyl-sn-glycerol + sn-glycerol 3-phosphate = a 1,2-diacyl-sn-glycero-3-phospho-(1'-sn-glycero-3'-phosphate) + CMP + H(+)</text>
        <dbReference type="Rhea" id="RHEA:12593"/>
        <dbReference type="ChEBI" id="CHEBI:15378"/>
        <dbReference type="ChEBI" id="CHEBI:57597"/>
        <dbReference type="ChEBI" id="CHEBI:58332"/>
        <dbReference type="ChEBI" id="CHEBI:60110"/>
        <dbReference type="ChEBI" id="CHEBI:60377"/>
        <dbReference type="EC" id="2.7.8.5"/>
    </reaction>
</comment>
<dbReference type="eggNOG" id="COG0558">
    <property type="taxonomic scope" value="Bacteria"/>
</dbReference>
<dbReference type="InterPro" id="IPR050324">
    <property type="entry name" value="CDP-alcohol_PTase-I"/>
</dbReference>
<keyword evidence="7 16" id="KW-0808">Transferase</keyword>
<comment type="pathway">
    <text evidence="2">Phospholipid metabolism; phosphatidylglycerol biosynthesis; phosphatidylglycerol from CDP-diacylglycerol: step 1/2.</text>
</comment>
<dbReference type="PANTHER" id="PTHR14269">
    <property type="entry name" value="CDP-DIACYLGLYCEROL--GLYCEROL-3-PHOSPHATE 3-PHOSPHATIDYLTRANSFERASE-RELATED"/>
    <property type="match status" value="1"/>
</dbReference>
<dbReference type="PANTHER" id="PTHR14269:SF62">
    <property type="entry name" value="CDP-DIACYLGLYCEROL--GLYCEROL-3-PHOSPHATE 3-PHOSPHATIDYLTRANSFERASE 1, CHLOROPLASTIC"/>
    <property type="match status" value="1"/>
</dbReference>
<keyword evidence="12" id="KW-0594">Phospholipid biosynthesis</keyword>
<dbReference type="GO" id="GO:0016020">
    <property type="term" value="C:membrane"/>
    <property type="evidence" value="ECO:0007669"/>
    <property type="project" value="UniProtKB-SubCell"/>
</dbReference>
<dbReference type="EMBL" id="CP002431">
    <property type="protein sequence ID" value="ADU62843.1"/>
    <property type="molecule type" value="Genomic_DNA"/>
</dbReference>
<sequence length="194" mass="21564">MNKDVCNLPNCLTMARILAAPVVVMLLYLEMWFGFRFGAYCAFGVFFIASVTDYFDGKIARQNNLITNLGKFLDPLADKLLIGSVLIMLVRLGPEWGVPAWMVIIIIGREMAVTGMRAVAAEMGEVVAADNFGKAKTLLQSLATGLLVFHYPLFGWDPRPLGHGLLWAALGLTVFSGGNYLYNFYKKWLKTEEN</sequence>
<dbReference type="STRING" id="643562.Daes_1831"/>
<evidence type="ECO:0000256" key="5">
    <source>
        <dbReference type="ARBA" id="ARBA00014944"/>
    </source>
</evidence>
<dbReference type="InterPro" id="IPR004570">
    <property type="entry name" value="Phosphatidylglycerol_P_synth"/>
</dbReference>
<feature type="transmembrane region" description="Helical" evidence="17">
    <location>
        <begin position="137"/>
        <end position="154"/>
    </location>
</feature>
<comment type="subcellular location">
    <subcellularLocation>
        <location evidence="1">Membrane</location>
        <topology evidence="1">Multi-pass membrane protein</topology>
    </subcellularLocation>
</comment>
<dbReference type="NCBIfam" id="TIGR00560">
    <property type="entry name" value="pgsA"/>
    <property type="match status" value="1"/>
</dbReference>
<evidence type="ECO:0000256" key="14">
    <source>
        <dbReference type="ARBA" id="ARBA00048586"/>
    </source>
</evidence>
<keyword evidence="10" id="KW-0443">Lipid metabolism</keyword>
<keyword evidence="19" id="KW-1185">Reference proteome</keyword>
<evidence type="ECO:0000256" key="8">
    <source>
        <dbReference type="ARBA" id="ARBA00022692"/>
    </source>
</evidence>
<dbReference type="PIRSF" id="PIRSF000847">
    <property type="entry name" value="Phos_ph_gly_syn"/>
    <property type="match status" value="1"/>
</dbReference>
<evidence type="ECO:0000256" key="2">
    <source>
        <dbReference type="ARBA" id="ARBA00005042"/>
    </source>
</evidence>
<evidence type="ECO:0000256" key="6">
    <source>
        <dbReference type="ARBA" id="ARBA00022516"/>
    </source>
</evidence>
<dbReference type="InterPro" id="IPR048254">
    <property type="entry name" value="CDP_ALCOHOL_P_TRANSF_CS"/>
</dbReference>
<dbReference type="GO" id="GO:0008444">
    <property type="term" value="F:CDP-diacylglycerol-glycerol-3-phosphate 3-phosphatidyltransferase activity"/>
    <property type="evidence" value="ECO:0007669"/>
    <property type="project" value="UniProtKB-UniRule"/>
</dbReference>
<evidence type="ECO:0000256" key="17">
    <source>
        <dbReference type="SAM" id="Phobius"/>
    </source>
</evidence>
<keyword evidence="9 17" id="KW-1133">Transmembrane helix</keyword>
<dbReference type="PROSITE" id="PS00379">
    <property type="entry name" value="CDP_ALCOHOL_P_TRANSF"/>
    <property type="match status" value="1"/>
</dbReference>
<dbReference type="RefSeq" id="WP_013514758.1">
    <property type="nucleotide sequence ID" value="NC_014844.1"/>
</dbReference>
<dbReference type="GO" id="GO:0046474">
    <property type="term" value="P:glycerophospholipid biosynthetic process"/>
    <property type="evidence" value="ECO:0007669"/>
    <property type="project" value="TreeGrafter"/>
</dbReference>
<evidence type="ECO:0000256" key="9">
    <source>
        <dbReference type="ARBA" id="ARBA00022989"/>
    </source>
</evidence>
<evidence type="ECO:0000256" key="10">
    <source>
        <dbReference type="ARBA" id="ARBA00023098"/>
    </source>
</evidence>
<protein>
    <recommendedName>
        <fullName evidence="5 15">CDP-diacylglycerol--glycerol-3-phosphate 3-phosphatidyltransferase</fullName>
        <ecNumber evidence="4 15">2.7.8.5</ecNumber>
    </recommendedName>
</protein>
<dbReference type="OrthoDB" id="9796672at2"/>
<evidence type="ECO:0000256" key="12">
    <source>
        <dbReference type="ARBA" id="ARBA00023209"/>
    </source>
</evidence>
<evidence type="ECO:0000256" key="11">
    <source>
        <dbReference type="ARBA" id="ARBA00023136"/>
    </source>
</evidence>
<dbReference type="EC" id="2.7.8.5" evidence="4 15"/>
<reference evidence="18 19" key="2">
    <citation type="journal article" date="2014" name="Genome Announc.">
        <title>Complete Genome Sequence of the Subsurface, Mesophilic Sulfate-Reducing Bacterium Desulfovibrio aespoeensis Aspo-2.</title>
        <authorList>
            <person name="Pedersen K."/>
            <person name="Bengtsson A."/>
            <person name="Edlund J."/>
            <person name="Rabe L."/>
            <person name="Hazen T."/>
            <person name="Chakraborty R."/>
            <person name="Goodwin L."/>
            <person name="Shapiro N."/>
        </authorList>
    </citation>
    <scope>NUCLEOTIDE SEQUENCE [LARGE SCALE GENOMIC DNA]</scope>
    <source>
        <strain evidence="19">ATCC 700646 / DSM 10631 / Aspo-2</strain>
    </source>
</reference>
<dbReference type="KEGG" id="das:Daes_1831"/>
<dbReference type="HOGENOM" id="CLU_051314_2_3_7"/>
<evidence type="ECO:0000256" key="7">
    <source>
        <dbReference type="ARBA" id="ARBA00022679"/>
    </source>
</evidence>
<dbReference type="Gene3D" id="1.20.120.1760">
    <property type="match status" value="1"/>
</dbReference>
<dbReference type="Pfam" id="PF01066">
    <property type="entry name" value="CDP-OH_P_transf"/>
    <property type="match status" value="1"/>
</dbReference>
<evidence type="ECO:0000256" key="3">
    <source>
        <dbReference type="ARBA" id="ARBA00010441"/>
    </source>
</evidence>
<feature type="transmembrane region" description="Helical" evidence="17">
    <location>
        <begin position="37"/>
        <end position="55"/>
    </location>
</feature>
<evidence type="ECO:0000256" key="13">
    <source>
        <dbReference type="ARBA" id="ARBA00023264"/>
    </source>
</evidence>
<accession>E6VZ67</accession>
<evidence type="ECO:0000256" key="4">
    <source>
        <dbReference type="ARBA" id="ARBA00013170"/>
    </source>
</evidence>
<dbReference type="Proteomes" id="UP000002191">
    <property type="component" value="Chromosome"/>
</dbReference>
<gene>
    <name evidence="18" type="ordered locus">Daes_1831</name>
</gene>
<evidence type="ECO:0000313" key="18">
    <source>
        <dbReference type="EMBL" id="ADU62843.1"/>
    </source>
</evidence>
<feature type="transmembrane region" description="Helical" evidence="17">
    <location>
        <begin position="12"/>
        <end position="31"/>
    </location>
</feature>
<evidence type="ECO:0000256" key="16">
    <source>
        <dbReference type="RuleBase" id="RU003750"/>
    </source>
</evidence>
<dbReference type="AlphaFoldDB" id="E6VZ67"/>
<dbReference type="InterPro" id="IPR043130">
    <property type="entry name" value="CDP-OH_PTrfase_TM_dom"/>
</dbReference>
<keyword evidence="13" id="KW-1208">Phospholipid metabolism</keyword>
<dbReference type="InterPro" id="IPR000462">
    <property type="entry name" value="CDP-OH_P_trans"/>
</dbReference>
<reference evidence="19" key="1">
    <citation type="submission" date="2010-12" db="EMBL/GenBank/DDBJ databases">
        <title>Complete sequence of Desulfovibrio aespoeensis Aspo-2.</title>
        <authorList>
            <consortium name="US DOE Joint Genome Institute"/>
            <person name="Lucas S."/>
            <person name="Copeland A."/>
            <person name="Lapidus A."/>
            <person name="Cheng J.-F."/>
            <person name="Goodwin L."/>
            <person name="Pitluck S."/>
            <person name="Chertkov O."/>
            <person name="Misra M."/>
            <person name="Detter J.C."/>
            <person name="Han C."/>
            <person name="Tapia R."/>
            <person name="Land M."/>
            <person name="Hauser L."/>
            <person name="Kyrpides N."/>
            <person name="Ivanova N."/>
            <person name="Ovchinnikova G."/>
            <person name="Pedersen K."/>
            <person name="Jagevall S."/>
            <person name="Hazen T."/>
            <person name="Woyke T."/>
        </authorList>
    </citation>
    <scope>NUCLEOTIDE SEQUENCE [LARGE SCALE GENOMIC DNA]</scope>
    <source>
        <strain evidence="19">ATCC 700646 / DSM 10631 / Aspo-2</strain>
    </source>
</reference>
<keyword evidence="11 17" id="KW-0472">Membrane</keyword>
<evidence type="ECO:0000313" key="19">
    <source>
        <dbReference type="Proteomes" id="UP000002191"/>
    </source>
</evidence>
<keyword evidence="8 17" id="KW-0812">Transmembrane</keyword>